<dbReference type="SUPFAM" id="SSF52540">
    <property type="entry name" value="P-loop containing nucleoside triphosphate hydrolases"/>
    <property type="match status" value="2"/>
</dbReference>
<gene>
    <name evidence="6" type="ORF">GCM10011594_26670</name>
</gene>
<comment type="caution">
    <text evidence="6">The sequence shown here is derived from an EMBL/GenBank/DDBJ whole genome shotgun (WGS) entry which is preliminary data.</text>
</comment>
<dbReference type="InterPro" id="IPR017871">
    <property type="entry name" value="ABC_transporter-like_CS"/>
</dbReference>
<dbReference type="Pfam" id="PF00005">
    <property type="entry name" value="ABC_tran"/>
    <property type="match status" value="2"/>
</dbReference>
<dbReference type="PANTHER" id="PTHR43790:SF9">
    <property type="entry name" value="GALACTOFURANOSE TRANSPORTER ATP-BINDING PROTEIN YTFR"/>
    <property type="match status" value="1"/>
</dbReference>
<accession>A0A917WHU1</accession>
<protein>
    <submittedName>
        <fullName evidence="6">Sugar ABC transporter</fullName>
    </submittedName>
</protein>
<evidence type="ECO:0000256" key="1">
    <source>
        <dbReference type="ARBA" id="ARBA00022448"/>
    </source>
</evidence>
<sequence length="512" mass="54305">MADLGSTAGRALVCSDVTKDYAGIVVLRGVSFDVPAGGVVGLIGENGAGKSTLCNIIAGTVPPSSGTMTLDGETYVPSNPHDALTQGVALIHQEIRMVPSLTVAENIFLGRLPMKGGRVDRRRMNDEAGDVLRGLGIGLDPRRQVVGLSMASQQSIEIAKAISRRPRYVIFDEPSASLTQHETDRVLEQIGRMRSTGVGVIYISHRLDEVQAVCTKIVCLRDGNLVRSWDGDPAVAGGVARVPSGELVSAMVGRDFTFEHHAPAAHTEDVVLQVQGLGRKGAFADVNFTVSRGEILGIAGLVGAGRTEVVRTIAGADRADTGTITLHGAPLTVRRPADAIRAGIVMVPEDRKGQGLNLGLTSAENVVGPWEADMARTAPLITRRMVGRTAAKARQDFDIRGRMDGPVVRLSGGNQQKVLLAKWLVKEPQVLILDEPTRGVDVGAKMAIYEIIRSAAARGVAVIVVSSELEEVLGLSHRVLVMSNGRQRGILPRAQADARTVMELAVPVGSRV</sequence>
<dbReference type="Proteomes" id="UP000655208">
    <property type="component" value="Unassembled WGS sequence"/>
</dbReference>
<dbReference type="InterPro" id="IPR003593">
    <property type="entry name" value="AAA+_ATPase"/>
</dbReference>
<evidence type="ECO:0000259" key="5">
    <source>
        <dbReference type="PROSITE" id="PS50893"/>
    </source>
</evidence>
<dbReference type="AlphaFoldDB" id="A0A917WHU1"/>
<keyword evidence="3" id="KW-0547">Nucleotide-binding</keyword>
<keyword evidence="7" id="KW-1185">Reference proteome</keyword>
<name>A0A917WHU1_9ACTN</name>
<dbReference type="GO" id="GO:0005524">
    <property type="term" value="F:ATP binding"/>
    <property type="evidence" value="ECO:0007669"/>
    <property type="project" value="UniProtKB-KW"/>
</dbReference>
<dbReference type="SMART" id="SM00382">
    <property type="entry name" value="AAA"/>
    <property type="match status" value="2"/>
</dbReference>
<dbReference type="InterPro" id="IPR050107">
    <property type="entry name" value="ABC_carbohydrate_import_ATPase"/>
</dbReference>
<organism evidence="6 7">
    <name type="scientific">Nakamurella endophytica</name>
    <dbReference type="NCBI Taxonomy" id="1748367"/>
    <lineage>
        <taxon>Bacteria</taxon>
        <taxon>Bacillati</taxon>
        <taxon>Actinomycetota</taxon>
        <taxon>Actinomycetes</taxon>
        <taxon>Nakamurellales</taxon>
        <taxon>Nakamurellaceae</taxon>
        <taxon>Nakamurella</taxon>
    </lineage>
</organism>
<reference evidence="6" key="2">
    <citation type="submission" date="2020-09" db="EMBL/GenBank/DDBJ databases">
        <authorList>
            <person name="Sun Q."/>
            <person name="Zhou Y."/>
        </authorList>
    </citation>
    <scope>NUCLEOTIDE SEQUENCE</scope>
    <source>
        <strain evidence="6">CGMCC 4.7308</strain>
    </source>
</reference>
<evidence type="ECO:0000313" key="6">
    <source>
        <dbReference type="EMBL" id="GGM05122.1"/>
    </source>
</evidence>
<dbReference type="CDD" id="cd03215">
    <property type="entry name" value="ABC_Carb_Monos_II"/>
    <property type="match status" value="1"/>
</dbReference>
<evidence type="ECO:0000256" key="3">
    <source>
        <dbReference type="ARBA" id="ARBA00022741"/>
    </source>
</evidence>
<feature type="domain" description="ABC transporter" evidence="5">
    <location>
        <begin position="12"/>
        <end position="247"/>
    </location>
</feature>
<evidence type="ECO:0000256" key="2">
    <source>
        <dbReference type="ARBA" id="ARBA00022737"/>
    </source>
</evidence>
<dbReference type="GO" id="GO:0016887">
    <property type="term" value="F:ATP hydrolysis activity"/>
    <property type="evidence" value="ECO:0007669"/>
    <property type="project" value="InterPro"/>
</dbReference>
<dbReference type="RefSeq" id="WP_188942121.1">
    <property type="nucleotide sequence ID" value="NZ_BMNA01000004.1"/>
</dbReference>
<evidence type="ECO:0000256" key="4">
    <source>
        <dbReference type="ARBA" id="ARBA00022840"/>
    </source>
</evidence>
<keyword evidence="1" id="KW-0813">Transport</keyword>
<dbReference type="PROSITE" id="PS50893">
    <property type="entry name" value="ABC_TRANSPORTER_2"/>
    <property type="match status" value="2"/>
</dbReference>
<reference evidence="6" key="1">
    <citation type="journal article" date="2014" name="Int. J. Syst. Evol. Microbiol.">
        <title>Complete genome sequence of Corynebacterium casei LMG S-19264T (=DSM 44701T), isolated from a smear-ripened cheese.</title>
        <authorList>
            <consortium name="US DOE Joint Genome Institute (JGI-PGF)"/>
            <person name="Walter F."/>
            <person name="Albersmeier A."/>
            <person name="Kalinowski J."/>
            <person name="Ruckert C."/>
        </authorList>
    </citation>
    <scope>NUCLEOTIDE SEQUENCE</scope>
    <source>
        <strain evidence="6">CGMCC 4.7308</strain>
    </source>
</reference>
<dbReference type="PANTHER" id="PTHR43790">
    <property type="entry name" value="CARBOHYDRATE TRANSPORT ATP-BINDING PROTEIN MG119-RELATED"/>
    <property type="match status" value="1"/>
</dbReference>
<dbReference type="InterPro" id="IPR003439">
    <property type="entry name" value="ABC_transporter-like_ATP-bd"/>
</dbReference>
<evidence type="ECO:0000313" key="7">
    <source>
        <dbReference type="Proteomes" id="UP000655208"/>
    </source>
</evidence>
<dbReference type="Gene3D" id="3.40.50.300">
    <property type="entry name" value="P-loop containing nucleotide triphosphate hydrolases"/>
    <property type="match status" value="2"/>
</dbReference>
<dbReference type="PROSITE" id="PS00211">
    <property type="entry name" value="ABC_TRANSPORTER_1"/>
    <property type="match status" value="1"/>
</dbReference>
<keyword evidence="4" id="KW-0067">ATP-binding</keyword>
<dbReference type="InterPro" id="IPR027417">
    <property type="entry name" value="P-loop_NTPase"/>
</dbReference>
<dbReference type="EMBL" id="BMNA01000004">
    <property type="protein sequence ID" value="GGM05122.1"/>
    <property type="molecule type" value="Genomic_DNA"/>
</dbReference>
<dbReference type="CDD" id="cd03216">
    <property type="entry name" value="ABC_Carb_Monos_I"/>
    <property type="match status" value="1"/>
</dbReference>
<feature type="domain" description="ABC transporter" evidence="5">
    <location>
        <begin position="265"/>
        <end position="509"/>
    </location>
</feature>
<proteinExistence type="predicted"/>
<keyword evidence="2" id="KW-0677">Repeat</keyword>